<accession>A0AAW9QDK7</accession>
<dbReference type="AlphaFoldDB" id="A0AAW9QDK7"/>
<evidence type="ECO:0000259" key="3">
    <source>
        <dbReference type="Pfam" id="PF02275"/>
    </source>
</evidence>
<dbReference type="CDD" id="cd01902">
    <property type="entry name" value="Ntn_CGH"/>
    <property type="match status" value="1"/>
</dbReference>
<dbReference type="Pfam" id="PF02275">
    <property type="entry name" value="CBAH"/>
    <property type="match status" value="1"/>
</dbReference>
<gene>
    <name evidence="4" type="ORF">V0288_01800</name>
</gene>
<evidence type="ECO:0000256" key="2">
    <source>
        <dbReference type="ARBA" id="ARBA00022801"/>
    </source>
</evidence>
<dbReference type="Proteomes" id="UP001328733">
    <property type="component" value="Unassembled WGS sequence"/>
</dbReference>
<dbReference type="PANTHER" id="PTHR35527:SF2">
    <property type="entry name" value="HYDROLASE"/>
    <property type="match status" value="1"/>
</dbReference>
<feature type="domain" description="Choloylglycine hydrolase/NAAA C-terminal" evidence="3">
    <location>
        <begin position="50"/>
        <end position="345"/>
    </location>
</feature>
<keyword evidence="2 4" id="KW-0378">Hydrolase</keyword>
<dbReference type="EMBL" id="JBAFSM010000002">
    <property type="protein sequence ID" value="MEG3435840.1"/>
    <property type="molecule type" value="Genomic_DNA"/>
</dbReference>
<organism evidence="4 5">
    <name type="scientific">Pannus brasiliensis CCIBt3594</name>
    <dbReference type="NCBI Taxonomy" id="1427578"/>
    <lineage>
        <taxon>Bacteria</taxon>
        <taxon>Bacillati</taxon>
        <taxon>Cyanobacteriota</taxon>
        <taxon>Cyanophyceae</taxon>
        <taxon>Oscillatoriophycideae</taxon>
        <taxon>Chroococcales</taxon>
        <taxon>Microcystaceae</taxon>
        <taxon>Pannus</taxon>
    </lineage>
</organism>
<dbReference type="GO" id="GO:0016787">
    <property type="term" value="F:hydrolase activity"/>
    <property type="evidence" value="ECO:0007669"/>
    <property type="project" value="UniProtKB-KW"/>
</dbReference>
<name>A0AAW9QDK7_9CHRO</name>
<dbReference type="InterPro" id="IPR052193">
    <property type="entry name" value="Peptidase_C59"/>
</dbReference>
<dbReference type="InterPro" id="IPR029132">
    <property type="entry name" value="CBAH/NAAA_C"/>
</dbReference>
<comment type="similarity">
    <text evidence="1">Belongs to the peptidase C59 family.</text>
</comment>
<comment type="caution">
    <text evidence="4">The sequence shown here is derived from an EMBL/GenBank/DDBJ whole genome shotgun (WGS) entry which is preliminary data.</text>
</comment>
<evidence type="ECO:0000313" key="5">
    <source>
        <dbReference type="Proteomes" id="UP001328733"/>
    </source>
</evidence>
<proteinExistence type="inferred from homology"/>
<sequence>MYNIEPDSIARPLKQDRSYKMKEKFLFQALRGALAASLLGFVSLPPALACSRILWNNNKLAVVVGRTMDWPESTEPILTVLPRGMKRDGGKLGSTVVVKENPAKWASKYGSVVTTVYGIGTADGVNEKGVGIHMLYLNATDFGPRDPSKPGVHAGLWAQYLLDNAATVKEAIELHQKIQPIMVEVNGHKSTVHLAIEDATGDSAIIEYIDGKPVIHHGRDYRIMTNDPAYDQQLALLKKWDFSEPSSQTPLPGNVSATDRFVRATYFQALLPEPKNQREAIAGVLAVARNVSVPFGAPYKGFGIYNTEYRTAIDLTNKRYFFELTTSPNVVWVDLSKMNLTTGAPVMLLNPDNIALSGDVSSQFTRAAKAPF</sequence>
<dbReference type="RefSeq" id="WP_332863289.1">
    <property type="nucleotide sequence ID" value="NZ_JBAFSM010000002.1"/>
</dbReference>
<dbReference type="InterPro" id="IPR029055">
    <property type="entry name" value="Ntn_hydrolases_N"/>
</dbReference>
<reference evidence="4 5" key="1">
    <citation type="submission" date="2024-01" db="EMBL/GenBank/DDBJ databases">
        <title>Genomic insights into the taxonomy and metabolism of the cyanobacterium Pannus brasiliensis CCIBt3594.</title>
        <authorList>
            <person name="Machado M."/>
            <person name="Botero N.B."/>
            <person name="Andreote A.P.D."/>
            <person name="Feitosa A.M.T."/>
            <person name="Popin R."/>
            <person name="Sivonen K."/>
            <person name="Fiore M.F."/>
        </authorList>
    </citation>
    <scope>NUCLEOTIDE SEQUENCE [LARGE SCALE GENOMIC DNA]</scope>
    <source>
        <strain evidence="4 5">CCIBt3594</strain>
    </source>
</reference>
<evidence type="ECO:0000256" key="1">
    <source>
        <dbReference type="ARBA" id="ARBA00006625"/>
    </source>
</evidence>
<evidence type="ECO:0000313" key="4">
    <source>
        <dbReference type="EMBL" id="MEG3435840.1"/>
    </source>
</evidence>
<protein>
    <submittedName>
        <fullName evidence="4">Linear amide C-N hydrolase</fullName>
    </submittedName>
</protein>
<dbReference type="Gene3D" id="3.60.60.10">
    <property type="entry name" value="Penicillin V Acylase, Chain A"/>
    <property type="match status" value="1"/>
</dbReference>
<keyword evidence="5" id="KW-1185">Reference proteome</keyword>
<dbReference type="SUPFAM" id="SSF56235">
    <property type="entry name" value="N-terminal nucleophile aminohydrolases (Ntn hydrolases)"/>
    <property type="match status" value="1"/>
</dbReference>
<dbReference type="PANTHER" id="PTHR35527">
    <property type="entry name" value="CHOLOYLGLYCINE HYDROLASE"/>
    <property type="match status" value="1"/>
</dbReference>